<gene>
    <name evidence="3" type="ORF">Air01nite_10330</name>
</gene>
<evidence type="ECO:0000313" key="4">
    <source>
        <dbReference type="Proteomes" id="UP000624325"/>
    </source>
</evidence>
<dbReference type="RefSeq" id="WP_203700628.1">
    <property type="nucleotide sequence ID" value="NZ_BAAALU010000013.1"/>
</dbReference>
<feature type="transmembrane region" description="Helical" evidence="2">
    <location>
        <begin position="14"/>
        <end position="35"/>
    </location>
</feature>
<accession>A0ABQ4BWM1</accession>
<keyword evidence="2" id="KW-0472">Membrane</keyword>
<proteinExistence type="predicted"/>
<keyword evidence="2" id="KW-1133">Transmembrane helix</keyword>
<feature type="compositionally biased region" description="Polar residues" evidence="1">
    <location>
        <begin position="267"/>
        <end position="289"/>
    </location>
</feature>
<sequence length="317" mass="33115">MDLLDLLKLVVRRWYVAVPIVIVTLAAAVALGSAIQPEYKTAATVMLVPPTTSAAAPANGATPAPGNPWLRIGEVQMAQAVQISASSSESRQTVVAAGGDDAYEITLVTRSSIMTIEVSSDTSAKALATVEAATKLINDEVVAQQAKYKPKAGESITTQVLDPGLNVTPSRSNVLRAQIVVLAVGLLLMAAVVVAYDAIARRRLTARVNNRAGLRANATAGSAAVEQRRPQPPLAKAVGPVNKPVAVPGREPEPGDEQEPADATQVIRINSTPVTANGHSSGGNPQQVSADFVRAPETDDTILLTAVRTPRPEDNHQ</sequence>
<evidence type="ECO:0008006" key="5">
    <source>
        <dbReference type="Google" id="ProtNLM"/>
    </source>
</evidence>
<keyword evidence="4" id="KW-1185">Reference proteome</keyword>
<protein>
    <recommendedName>
        <fullName evidence="5">Capsular polysaccharide biosynthesis protein</fullName>
    </recommendedName>
</protein>
<keyword evidence="2" id="KW-0812">Transmembrane</keyword>
<evidence type="ECO:0000256" key="2">
    <source>
        <dbReference type="SAM" id="Phobius"/>
    </source>
</evidence>
<evidence type="ECO:0000256" key="1">
    <source>
        <dbReference type="SAM" id="MobiDB-lite"/>
    </source>
</evidence>
<organism evidence="3 4">
    <name type="scientific">Asanoa iriomotensis</name>
    <dbReference type="NCBI Taxonomy" id="234613"/>
    <lineage>
        <taxon>Bacteria</taxon>
        <taxon>Bacillati</taxon>
        <taxon>Actinomycetota</taxon>
        <taxon>Actinomycetes</taxon>
        <taxon>Micromonosporales</taxon>
        <taxon>Micromonosporaceae</taxon>
        <taxon>Asanoa</taxon>
    </lineage>
</organism>
<dbReference type="Proteomes" id="UP000624325">
    <property type="component" value="Unassembled WGS sequence"/>
</dbReference>
<evidence type="ECO:0000313" key="3">
    <source>
        <dbReference type="EMBL" id="GIF54938.1"/>
    </source>
</evidence>
<comment type="caution">
    <text evidence="3">The sequence shown here is derived from an EMBL/GenBank/DDBJ whole genome shotgun (WGS) entry which is preliminary data.</text>
</comment>
<name>A0ABQ4BWM1_9ACTN</name>
<reference evidence="3 4" key="1">
    <citation type="submission" date="2021-01" db="EMBL/GenBank/DDBJ databases">
        <title>Whole genome shotgun sequence of Asanoa iriomotensis NBRC 100142.</title>
        <authorList>
            <person name="Komaki H."/>
            <person name="Tamura T."/>
        </authorList>
    </citation>
    <scope>NUCLEOTIDE SEQUENCE [LARGE SCALE GENOMIC DNA]</scope>
    <source>
        <strain evidence="3 4">NBRC 100142</strain>
    </source>
</reference>
<feature type="region of interest" description="Disordered" evidence="1">
    <location>
        <begin position="217"/>
        <end position="289"/>
    </location>
</feature>
<dbReference type="EMBL" id="BONC01000004">
    <property type="protein sequence ID" value="GIF54938.1"/>
    <property type="molecule type" value="Genomic_DNA"/>
</dbReference>
<feature type="transmembrane region" description="Helical" evidence="2">
    <location>
        <begin position="179"/>
        <end position="199"/>
    </location>
</feature>